<dbReference type="RefSeq" id="WP_175415262.1">
    <property type="nucleotide sequence ID" value="NZ_CP040396.1"/>
</dbReference>
<dbReference type="AlphaFoldDB" id="A0A4P8XJC2"/>
<sequence length="52" mass="5803">MVNQVVVRIAADRIMNGGMNPKTGETYVLDDITNPDYRQAVEDHILENTDGI</sequence>
<evidence type="ECO:0000313" key="2">
    <source>
        <dbReference type="Proteomes" id="UP000300879"/>
    </source>
</evidence>
<evidence type="ECO:0000313" key="1">
    <source>
        <dbReference type="EMBL" id="QCT02737.1"/>
    </source>
</evidence>
<reference evidence="1 2" key="1">
    <citation type="submission" date="2019-05" db="EMBL/GenBank/DDBJ databases">
        <authorList>
            <person name="Chen C."/>
        </authorList>
    </citation>
    <scope>NUCLEOTIDE SEQUENCE [LARGE SCALE GENOMIC DNA]</scope>
    <source>
        <strain evidence="1 2">HB172198</strain>
    </source>
</reference>
<protein>
    <submittedName>
        <fullName evidence="1">Uncharacterized protein</fullName>
    </submittedName>
</protein>
<dbReference type="Proteomes" id="UP000300879">
    <property type="component" value="Chromosome"/>
</dbReference>
<keyword evidence="2" id="KW-1185">Reference proteome</keyword>
<accession>A0A4P8XJC2</accession>
<organism evidence="1 2">
    <name type="scientific">Paenibacillus algicola</name>
    <dbReference type="NCBI Taxonomy" id="2565926"/>
    <lineage>
        <taxon>Bacteria</taxon>
        <taxon>Bacillati</taxon>
        <taxon>Bacillota</taxon>
        <taxon>Bacilli</taxon>
        <taxon>Bacillales</taxon>
        <taxon>Paenibacillaceae</taxon>
        <taxon>Paenibacillus</taxon>
    </lineage>
</organism>
<proteinExistence type="predicted"/>
<dbReference type="KEGG" id="palo:E6C60_2022"/>
<dbReference type="EMBL" id="CP040396">
    <property type="protein sequence ID" value="QCT02737.1"/>
    <property type="molecule type" value="Genomic_DNA"/>
</dbReference>
<name>A0A4P8XJC2_9BACL</name>
<gene>
    <name evidence="1" type="ORF">E6C60_2022</name>
</gene>